<reference evidence="3" key="1">
    <citation type="submission" date="2017-02" db="EMBL/GenBank/DDBJ databases">
        <authorList>
            <person name="Varghese N."/>
            <person name="Submissions S."/>
        </authorList>
    </citation>
    <scope>NUCLEOTIDE SEQUENCE [LARGE SCALE GENOMIC DNA]</scope>
    <source>
        <strain evidence="3">VKM Ac-2052</strain>
    </source>
</reference>
<feature type="transmembrane region" description="Helical" evidence="1">
    <location>
        <begin position="147"/>
        <end position="168"/>
    </location>
</feature>
<feature type="transmembrane region" description="Helical" evidence="1">
    <location>
        <begin position="211"/>
        <end position="230"/>
    </location>
</feature>
<feature type="transmembrane region" description="Helical" evidence="1">
    <location>
        <begin position="78"/>
        <end position="97"/>
    </location>
</feature>
<protein>
    <submittedName>
        <fullName evidence="2">Uncharacterized protein</fullName>
    </submittedName>
</protein>
<sequence>MSGEREVRMSGIANGWWRKRPRRRRIGTTLTNAAATLFPAFLTFLVTLQITGLSQTQHRNHIARELHLLGRSIEQDALTFNTMIIGVLTSLLIAQVLARRSRLKTPHEIRNHVSVALFAHLLAGLAIVAALLSAIGAIGSSEDIRRLWVIMAATIVAVGVSQWIEWFWARNRRLLRRRIRTEITVNAWSIHRLSAFIPLGHKAHRRPITKLVLHLLFMSVIVVAAATASMELLSLVSTHNFPPIAATAAYISTTAILSTTCVLVASVAIAAQVTQVLEHERRWSCLVWILGTVWVGLPTTLLVAFTPWYRPQSAILTTGALVSLALPFVPLVLPMTNHWSSLHRHLAAGGLMLIRRRRLTLIRDLWAIERKASRKARAHRVRKTSLRHNRPLSGIGSIDFSTSTFRAKR</sequence>
<keyword evidence="1" id="KW-0812">Transmembrane</keyword>
<feature type="transmembrane region" description="Helical" evidence="1">
    <location>
        <begin position="314"/>
        <end position="333"/>
    </location>
</feature>
<gene>
    <name evidence="2" type="ORF">SAMN06295879_0150</name>
</gene>
<evidence type="ECO:0000313" key="3">
    <source>
        <dbReference type="Proteomes" id="UP000189735"/>
    </source>
</evidence>
<accession>A0A1T4WRP6</accession>
<evidence type="ECO:0000313" key="2">
    <source>
        <dbReference type="EMBL" id="SKA79996.1"/>
    </source>
</evidence>
<feature type="transmembrane region" description="Helical" evidence="1">
    <location>
        <begin position="26"/>
        <end position="50"/>
    </location>
</feature>
<feature type="transmembrane region" description="Helical" evidence="1">
    <location>
        <begin position="250"/>
        <end position="273"/>
    </location>
</feature>
<dbReference type="EMBL" id="FUYG01000001">
    <property type="protein sequence ID" value="SKA79996.1"/>
    <property type="molecule type" value="Genomic_DNA"/>
</dbReference>
<dbReference type="AlphaFoldDB" id="A0A1T4WRP6"/>
<keyword evidence="1" id="KW-1133">Transmembrane helix</keyword>
<name>A0A1T4WRP6_9MICO</name>
<feature type="transmembrane region" description="Helical" evidence="1">
    <location>
        <begin position="285"/>
        <end position="308"/>
    </location>
</feature>
<dbReference type="Proteomes" id="UP000189735">
    <property type="component" value="Unassembled WGS sequence"/>
</dbReference>
<evidence type="ECO:0000256" key="1">
    <source>
        <dbReference type="SAM" id="Phobius"/>
    </source>
</evidence>
<organism evidence="2 3">
    <name type="scientific">Agreia bicolorata</name>
    <dbReference type="NCBI Taxonomy" id="110935"/>
    <lineage>
        <taxon>Bacteria</taxon>
        <taxon>Bacillati</taxon>
        <taxon>Actinomycetota</taxon>
        <taxon>Actinomycetes</taxon>
        <taxon>Micrococcales</taxon>
        <taxon>Microbacteriaceae</taxon>
        <taxon>Agreia</taxon>
    </lineage>
</organism>
<keyword evidence="1" id="KW-0472">Membrane</keyword>
<proteinExistence type="predicted"/>
<feature type="transmembrane region" description="Helical" evidence="1">
    <location>
        <begin position="117"/>
        <end position="141"/>
    </location>
</feature>